<dbReference type="InterPro" id="IPR027417">
    <property type="entry name" value="P-loop_NTPase"/>
</dbReference>
<proteinExistence type="predicted"/>
<evidence type="ECO:0000313" key="2">
    <source>
        <dbReference type="EMBL" id="EPE35560.1"/>
    </source>
</evidence>
<feature type="region of interest" description="Disordered" evidence="1">
    <location>
        <begin position="1"/>
        <end position="22"/>
    </location>
</feature>
<dbReference type="Proteomes" id="UP000016922">
    <property type="component" value="Unassembled WGS sequence"/>
</dbReference>
<name>S3DCU7_GLAL2</name>
<dbReference type="OrthoDB" id="3565420at2759"/>
<evidence type="ECO:0000313" key="3">
    <source>
        <dbReference type="Proteomes" id="UP000016922"/>
    </source>
</evidence>
<dbReference type="GeneID" id="19470301"/>
<keyword evidence="2" id="KW-0378">Hydrolase</keyword>
<dbReference type="SUPFAM" id="SSF52540">
    <property type="entry name" value="P-loop containing nucleoside triphosphate hydrolases"/>
    <property type="match status" value="1"/>
</dbReference>
<accession>S3DCU7</accession>
<dbReference type="AlphaFoldDB" id="S3DCU7"/>
<keyword evidence="3" id="KW-1185">Reference proteome</keyword>
<reference evidence="2 3" key="1">
    <citation type="journal article" date="2013" name="BMC Genomics">
        <title>Genomics-driven discovery of the pneumocandin biosynthetic gene cluster in the fungus Glarea lozoyensis.</title>
        <authorList>
            <person name="Chen L."/>
            <person name="Yue Q."/>
            <person name="Zhang X."/>
            <person name="Xiang M."/>
            <person name="Wang C."/>
            <person name="Li S."/>
            <person name="Che Y."/>
            <person name="Ortiz-Lopez F.J."/>
            <person name="Bills G.F."/>
            <person name="Liu X."/>
            <person name="An Z."/>
        </authorList>
    </citation>
    <scope>NUCLEOTIDE SEQUENCE [LARGE SCALE GENOMIC DNA]</scope>
    <source>
        <strain evidence="3">ATCC 20868 / MF5171</strain>
    </source>
</reference>
<dbReference type="GO" id="GO:0016787">
    <property type="term" value="F:hydrolase activity"/>
    <property type="evidence" value="ECO:0007669"/>
    <property type="project" value="UniProtKB-KW"/>
</dbReference>
<dbReference type="HOGENOM" id="CLU_461541_0_0_1"/>
<protein>
    <submittedName>
        <fullName evidence="2">p-loop containing nucleoside triphosphate hydrolase</fullName>
    </submittedName>
</protein>
<evidence type="ECO:0000256" key="1">
    <source>
        <dbReference type="SAM" id="MobiDB-lite"/>
    </source>
</evidence>
<gene>
    <name evidence="2" type="ORF">GLAREA_11260</name>
</gene>
<dbReference type="RefSeq" id="XP_008077639.1">
    <property type="nucleotide sequence ID" value="XM_008079448.1"/>
</dbReference>
<dbReference type="Gene3D" id="3.40.50.300">
    <property type="entry name" value="P-loop containing nucleotide triphosphate hydrolases"/>
    <property type="match status" value="2"/>
</dbReference>
<dbReference type="KEGG" id="glz:GLAREA_11260"/>
<organism evidence="2 3">
    <name type="scientific">Glarea lozoyensis (strain ATCC 20868 / MF5171)</name>
    <dbReference type="NCBI Taxonomy" id="1116229"/>
    <lineage>
        <taxon>Eukaryota</taxon>
        <taxon>Fungi</taxon>
        <taxon>Dikarya</taxon>
        <taxon>Ascomycota</taxon>
        <taxon>Pezizomycotina</taxon>
        <taxon>Leotiomycetes</taxon>
        <taxon>Helotiales</taxon>
        <taxon>Helotiaceae</taxon>
        <taxon>Glarea</taxon>
    </lineage>
</organism>
<dbReference type="EMBL" id="KE145354">
    <property type="protein sequence ID" value="EPE35560.1"/>
    <property type="molecule type" value="Genomic_DNA"/>
</dbReference>
<sequence>MPTATSRSIANPIVTSPRKTANDTTIPQFLPRYIHGWSLAPSKSTTTAKTTAVDYSRKFWVYNFLHGIEKDEVDVLAESSTTRQRRVIRNKLDRIPGGVLRISGASGTGKTTLLISLMMLALGQSCRILAFSDTQIAAEALAAHFEKRNEHGDILAIRFCGQAEEASELYRSLDGAESLKTAEESKWRPKITPSYSLAAAVWLVLGEAEPQNDKLFRLWKTYQNSARLIRDLSHLQSLKKRTEVVRRVAKDIVNRAEIIFTSIGASRDSFLYEYSTSAGHIFLQNASEVDSIHDFIDYTSKPIVFASCNSIIEEDSRFAKLQDGLEWTLTQQIQADPGLFDVANSLFHSITLVYPRDARLSSLAGAFNTCASSYADLRGTTLTPPPAGKAYPLLLDLRNCNTYYGRDQSEKRTREFVKFGLQFLLYLLKQNDSITAKDIIVLSHTAGQCNDWQIALEDERNSELTGIGVSTIKAMRGWDSKFVLWDTAVGAGINHHHDFMPDRKEIYTAITSHSKGLVIVADTSPSKCGKRQVVETGSRAKILYCEECKSRADSEGSDHQKTFPKEDPTIRAAFDWMEGHGCTIQIDSNNN</sequence>